<dbReference type="Pfam" id="PF10724">
    <property type="entry name" value="DUF2516"/>
    <property type="match status" value="1"/>
</dbReference>
<evidence type="ECO:0000313" key="3">
    <source>
        <dbReference type="Proteomes" id="UP001321453"/>
    </source>
</evidence>
<keyword evidence="1" id="KW-0812">Transmembrane</keyword>
<keyword evidence="1" id="KW-1133">Transmembrane helix</keyword>
<comment type="caution">
    <text evidence="2">The sequence shown here is derived from an EMBL/GenBank/DDBJ whole genome shotgun (WGS) entry which is preliminary data.</text>
</comment>
<keyword evidence="3" id="KW-1185">Reference proteome</keyword>
<feature type="transmembrane region" description="Helical" evidence="1">
    <location>
        <begin position="46"/>
        <end position="64"/>
    </location>
</feature>
<dbReference type="InterPro" id="IPR019662">
    <property type="entry name" value="DUF2516"/>
</dbReference>
<keyword evidence="1" id="KW-0472">Membrane</keyword>
<protein>
    <submittedName>
        <fullName evidence="2">DUF2516 family protein</fullName>
    </submittedName>
</protein>
<dbReference type="Proteomes" id="UP001321453">
    <property type="component" value="Unassembled WGS sequence"/>
</dbReference>
<sequence>MVATLQLLIFLVFMLAIFGLSVWALVDLLRRPASAFPAAGKRTKTFWGVIVGVATAIAFCSIPPPIGIAISPFFLSLLSAVAAIVYLVDVRPAVEPYTRRRPPSSGSSRGGW</sequence>
<organism evidence="2 3">
    <name type="scientific">Cellulomonas edaphi</name>
    <dbReference type="NCBI Taxonomy" id="3053468"/>
    <lineage>
        <taxon>Bacteria</taxon>
        <taxon>Bacillati</taxon>
        <taxon>Actinomycetota</taxon>
        <taxon>Actinomycetes</taxon>
        <taxon>Micrococcales</taxon>
        <taxon>Cellulomonadaceae</taxon>
        <taxon>Cellulomonas</taxon>
    </lineage>
</organism>
<evidence type="ECO:0000256" key="1">
    <source>
        <dbReference type="SAM" id="Phobius"/>
    </source>
</evidence>
<accession>A0ABT7S2C8</accession>
<proteinExistence type="predicted"/>
<feature type="transmembrane region" description="Helical" evidence="1">
    <location>
        <begin position="70"/>
        <end position="90"/>
    </location>
</feature>
<feature type="transmembrane region" description="Helical" evidence="1">
    <location>
        <begin position="6"/>
        <end position="26"/>
    </location>
</feature>
<evidence type="ECO:0000313" key="2">
    <source>
        <dbReference type="EMBL" id="MDM7829766.1"/>
    </source>
</evidence>
<reference evidence="2 3" key="1">
    <citation type="submission" date="2023-06" db="EMBL/GenBank/DDBJ databases">
        <title>Cellulomonas sp. MW9 Whole genome sequence.</title>
        <authorList>
            <person name="Park S."/>
        </authorList>
    </citation>
    <scope>NUCLEOTIDE SEQUENCE [LARGE SCALE GENOMIC DNA]</scope>
    <source>
        <strain evidence="2 3">MW9</strain>
    </source>
</reference>
<name>A0ABT7S2C8_9CELL</name>
<gene>
    <name evidence="2" type="ORF">QRT05_00325</name>
</gene>
<dbReference type="EMBL" id="JAUCGR010000001">
    <property type="protein sequence ID" value="MDM7829766.1"/>
    <property type="molecule type" value="Genomic_DNA"/>
</dbReference>
<dbReference type="RefSeq" id="WP_289444151.1">
    <property type="nucleotide sequence ID" value="NZ_JAUCGR010000001.1"/>
</dbReference>